<evidence type="ECO:0000313" key="3">
    <source>
        <dbReference type="EMBL" id="SDI28047.1"/>
    </source>
</evidence>
<dbReference type="InterPro" id="IPR038673">
    <property type="entry name" value="OprB_sf"/>
</dbReference>
<protein>
    <submittedName>
        <fullName evidence="3">Carbohydrate-selective porin, OprB family</fullName>
    </submittedName>
</protein>
<evidence type="ECO:0000256" key="2">
    <source>
        <dbReference type="RuleBase" id="RU363072"/>
    </source>
</evidence>
<accession>A0A1G8JAN3</accession>
<dbReference type="AlphaFoldDB" id="A0A1G8JAN3"/>
<dbReference type="STRING" id="83767.SAMN05660652_03153"/>
<gene>
    <name evidence="3" type="ORF">SAMN05660652_03153</name>
</gene>
<dbReference type="Proteomes" id="UP000198607">
    <property type="component" value="Unassembled WGS sequence"/>
</dbReference>
<reference evidence="3 4" key="1">
    <citation type="submission" date="2016-10" db="EMBL/GenBank/DDBJ databases">
        <authorList>
            <person name="de Groot N.N."/>
        </authorList>
    </citation>
    <scope>NUCLEOTIDE SEQUENCE [LARGE SCALE GENOMIC DNA]</scope>
    <source>
        <strain evidence="3 4">DSM 5885</strain>
    </source>
</reference>
<evidence type="ECO:0000313" key="4">
    <source>
        <dbReference type="Proteomes" id="UP000198607"/>
    </source>
</evidence>
<organism evidence="3 4">
    <name type="scientific">Propionivibrio dicarboxylicus</name>
    <dbReference type="NCBI Taxonomy" id="83767"/>
    <lineage>
        <taxon>Bacteria</taxon>
        <taxon>Pseudomonadati</taxon>
        <taxon>Pseudomonadota</taxon>
        <taxon>Betaproteobacteria</taxon>
        <taxon>Rhodocyclales</taxon>
        <taxon>Rhodocyclaceae</taxon>
        <taxon>Propionivibrio</taxon>
    </lineage>
</organism>
<dbReference type="Pfam" id="PF04966">
    <property type="entry name" value="OprB"/>
    <property type="match status" value="1"/>
</dbReference>
<dbReference type="GO" id="GO:0016020">
    <property type="term" value="C:membrane"/>
    <property type="evidence" value="ECO:0007669"/>
    <property type="project" value="InterPro"/>
</dbReference>
<proteinExistence type="inferred from homology"/>
<keyword evidence="4" id="KW-1185">Reference proteome</keyword>
<dbReference type="InterPro" id="IPR007049">
    <property type="entry name" value="Carb-sel_porin_OprB"/>
</dbReference>
<name>A0A1G8JAN3_9RHOO</name>
<sequence length="493" mass="55689">MLFKFHLHRFRFFVAFVLGMALCGLLPKSAHAQLREDSAPAILLANLTPMPQHTDVHDEDYEDTQAKFQATYIWQRHGAFSERRPSTVNSANYSGAYPLYSLPKQQDKSYTATFTGYFGFRPWTGGELYLNPEVTQGVPFGGSLTGLGGFYNGEITRAAGSRPTIYRQRLFLRQTWNLGGGSEEVESDLNWMAGSVDKNRFVLTAGNFSVLDVFDKNRYAGDPRRQFMNWGNMNNVAFDYAADSRGWGWGAAGEWYQGDWVLRFGRMTGPKRPNELPTDFRIGKHYGDQLELEHDHEIAGRPGAIRATAWRNRANLASFRDAINYGNTVGWTPDATNGMEYILNVRNGERTKYGFGVNIDQEISDNLGVFLKGMWADGRTETYAFAEVDRSLATGVSISGAAWGRGNDTLGLSYLAHFLSKDRREYLEKGGISYFIGDGWLNYKPEQVMESYYSAKLNKALWVTADYQYVRNPAYNADRGPIHIVGVRFHAEF</sequence>
<evidence type="ECO:0000256" key="1">
    <source>
        <dbReference type="ARBA" id="ARBA00008769"/>
    </source>
</evidence>
<dbReference type="GO" id="GO:0015288">
    <property type="term" value="F:porin activity"/>
    <property type="evidence" value="ECO:0007669"/>
    <property type="project" value="InterPro"/>
</dbReference>
<dbReference type="Gene3D" id="2.40.160.180">
    <property type="entry name" value="Carbohydrate-selective porin OprB"/>
    <property type="match status" value="1"/>
</dbReference>
<dbReference type="GO" id="GO:0008643">
    <property type="term" value="P:carbohydrate transport"/>
    <property type="evidence" value="ECO:0007669"/>
    <property type="project" value="InterPro"/>
</dbReference>
<comment type="similarity">
    <text evidence="1 2">Belongs to the OprB family.</text>
</comment>
<feature type="signal peptide" evidence="2">
    <location>
        <begin position="1"/>
        <end position="32"/>
    </location>
</feature>
<feature type="chain" id="PRO_5011330020" evidence="2">
    <location>
        <begin position="33"/>
        <end position="493"/>
    </location>
</feature>
<dbReference type="EMBL" id="FNCY01000016">
    <property type="protein sequence ID" value="SDI28047.1"/>
    <property type="molecule type" value="Genomic_DNA"/>
</dbReference>
<keyword evidence="2" id="KW-0732">Signal</keyword>
<dbReference type="RefSeq" id="WP_245715589.1">
    <property type="nucleotide sequence ID" value="NZ_FNCY01000016.1"/>
</dbReference>